<evidence type="ECO:0000313" key="1">
    <source>
        <dbReference type="EMBL" id="GAL77837.1"/>
    </source>
</evidence>
<reference evidence="1" key="1">
    <citation type="journal article" date="2014" name="Genome Announc.">
        <title>Draft Genome Sequences of Marine Flavobacterium Algibacter lectus Strains SS8 and NR4.</title>
        <authorList>
            <person name="Takatani N."/>
            <person name="Nakanishi M."/>
            <person name="Meirelles P."/>
            <person name="Mino S."/>
            <person name="Suda W."/>
            <person name="Oshima K."/>
            <person name="Hattori M."/>
            <person name="Ohkuma M."/>
            <person name="Hosokawa M."/>
            <person name="Miyashita K."/>
            <person name="Thompson F.L."/>
            <person name="Niwa A."/>
            <person name="Sawabe T."/>
            <person name="Sawabe T."/>
        </authorList>
    </citation>
    <scope>NUCLEOTIDE SEQUENCE [LARGE SCALE GENOMIC DNA]</scope>
    <source>
        <strain evidence="1">JCM 19274</strain>
    </source>
</reference>
<gene>
    <name evidence="1" type="ORF">JCM19274_5550</name>
</gene>
<proteinExistence type="predicted"/>
<accession>A0A090X4I4</accession>
<organism evidence="1 2">
    <name type="scientific">Algibacter lectus</name>
    <dbReference type="NCBI Taxonomy" id="221126"/>
    <lineage>
        <taxon>Bacteria</taxon>
        <taxon>Pseudomonadati</taxon>
        <taxon>Bacteroidota</taxon>
        <taxon>Flavobacteriia</taxon>
        <taxon>Flavobacteriales</taxon>
        <taxon>Flavobacteriaceae</taxon>
        <taxon>Algibacter</taxon>
    </lineage>
</organism>
<protein>
    <submittedName>
        <fullName evidence="1">Uncharacterized protein</fullName>
    </submittedName>
</protein>
<evidence type="ECO:0000313" key="2">
    <source>
        <dbReference type="Proteomes" id="UP000029643"/>
    </source>
</evidence>
<sequence>MVNSRFKSSILMIALLMVFYFFLLPPGRCGINGLSLFAEALASDFETPF</sequence>
<comment type="caution">
    <text evidence="1">The sequence shown here is derived from an EMBL/GenBank/DDBJ whole genome shotgun (WGS) entry which is preliminary data.</text>
</comment>
<dbReference type="Proteomes" id="UP000029643">
    <property type="component" value="Unassembled WGS sequence"/>
</dbReference>
<name>A0A090X4I4_9FLAO</name>
<dbReference type="AlphaFoldDB" id="A0A090X4I4"/>
<dbReference type="EMBL" id="BBNU01000001">
    <property type="protein sequence ID" value="GAL77837.1"/>
    <property type="molecule type" value="Genomic_DNA"/>
</dbReference>